<evidence type="ECO:0000313" key="2">
    <source>
        <dbReference type="Proteomes" id="UP001620520"/>
    </source>
</evidence>
<sequence>MTAQITAPSNAAGEANAGKGVRPLAAEVVHQSADAPVQGRAVVTVREQFNPLGAGLRSIWPQSVVGF</sequence>
<name>A0ABW8NBP8_9MICC</name>
<evidence type="ECO:0000313" key="1">
    <source>
        <dbReference type="EMBL" id="MFK4641012.1"/>
    </source>
</evidence>
<dbReference type="Proteomes" id="UP001620520">
    <property type="component" value="Unassembled WGS sequence"/>
</dbReference>
<dbReference type="EMBL" id="JBIYEW010000003">
    <property type="protein sequence ID" value="MFK4641012.1"/>
    <property type="molecule type" value="Genomic_DNA"/>
</dbReference>
<comment type="caution">
    <text evidence="1">The sequence shown here is derived from an EMBL/GenBank/DDBJ whole genome shotgun (WGS) entry which is preliminary data.</text>
</comment>
<gene>
    <name evidence="1" type="ORF">ABIA52_003901</name>
</gene>
<protein>
    <submittedName>
        <fullName evidence="1">Uncharacterized protein</fullName>
    </submittedName>
</protein>
<dbReference type="RefSeq" id="WP_229785464.1">
    <property type="nucleotide sequence ID" value="NZ_BMPM01000010.1"/>
</dbReference>
<keyword evidence="2" id="KW-1185">Reference proteome</keyword>
<accession>A0ABW8NBP8</accession>
<proteinExistence type="predicted"/>
<organism evidence="1 2">
    <name type="scientific">Paenarthrobacter histidinolovorans</name>
    <dbReference type="NCBI Taxonomy" id="43664"/>
    <lineage>
        <taxon>Bacteria</taxon>
        <taxon>Bacillati</taxon>
        <taxon>Actinomycetota</taxon>
        <taxon>Actinomycetes</taxon>
        <taxon>Micrococcales</taxon>
        <taxon>Micrococcaceae</taxon>
        <taxon>Paenarthrobacter</taxon>
    </lineage>
</organism>
<reference evidence="1 2" key="1">
    <citation type="submission" date="2024-10" db="EMBL/GenBank/DDBJ databases">
        <title>Novel secondary metabolite-producing bacteria for plant disease control.</title>
        <authorList>
            <person name="Chevrette M."/>
        </authorList>
    </citation>
    <scope>NUCLEOTIDE SEQUENCE [LARGE SCALE GENOMIC DNA]</scope>
    <source>
        <strain evidence="1 2">J30 TE3557</strain>
    </source>
</reference>